<keyword evidence="1" id="KW-1133">Transmembrane helix</keyword>
<dbReference type="Proteomes" id="UP000799324">
    <property type="component" value="Unassembled WGS sequence"/>
</dbReference>
<gene>
    <name evidence="2" type="ORF">K491DRAFT_227153</name>
</gene>
<keyword evidence="3" id="KW-1185">Reference proteome</keyword>
<evidence type="ECO:0000313" key="2">
    <source>
        <dbReference type="EMBL" id="KAF2659070.1"/>
    </source>
</evidence>
<dbReference type="AlphaFoldDB" id="A0A6A6TGP1"/>
<organism evidence="2 3">
    <name type="scientific">Lophiostoma macrostomum CBS 122681</name>
    <dbReference type="NCBI Taxonomy" id="1314788"/>
    <lineage>
        <taxon>Eukaryota</taxon>
        <taxon>Fungi</taxon>
        <taxon>Dikarya</taxon>
        <taxon>Ascomycota</taxon>
        <taxon>Pezizomycotina</taxon>
        <taxon>Dothideomycetes</taxon>
        <taxon>Pleosporomycetidae</taxon>
        <taxon>Pleosporales</taxon>
        <taxon>Lophiostomataceae</taxon>
        <taxon>Lophiostoma</taxon>
    </lineage>
</organism>
<proteinExistence type="predicted"/>
<evidence type="ECO:0000313" key="3">
    <source>
        <dbReference type="Proteomes" id="UP000799324"/>
    </source>
</evidence>
<sequence>MDMNFRMVVRACCDGKAGGSWGPAGAVVKVRELEARAPDCAWAQGAGMRSLRLPSTRLDKARWIWNARICSFTQQFGRRCIAVLCYCAILSIVPFSLLCFVEVVLLWIMTRCDTKMSGCCQLLNGEC</sequence>
<feature type="transmembrane region" description="Helical" evidence="1">
    <location>
        <begin position="81"/>
        <end position="109"/>
    </location>
</feature>
<dbReference type="EMBL" id="MU004310">
    <property type="protein sequence ID" value="KAF2659070.1"/>
    <property type="molecule type" value="Genomic_DNA"/>
</dbReference>
<reference evidence="2" key="1">
    <citation type="journal article" date="2020" name="Stud. Mycol.">
        <title>101 Dothideomycetes genomes: a test case for predicting lifestyles and emergence of pathogens.</title>
        <authorList>
            <person name="Haridas S."/>
            <person name="Albert R."/>
            <person name="Binder M."/>
            <person name="Bloem J."/>
            <person name="Labutti K."/>
            <person name="Salamov A."/>
            <person name="Andreopoulos B."/>
            <person name="Baker S."/>
            <person name="Barry K."/>
            <person name="Bills G."/>
            <person name="Bluhm B."/>
            <person name="Cannon C."/>
            <person name="Castanera R."/>
            <person name="Culley D."/>
            <person name="Daum C."/>
            <person name="Ezra D."/>
            <person name="Gonzalez J."/>
            <person name="Henrissat B."/>
            <person name="Kuo A."/>
            <person name="Liang C."/>
            <person name="Lipzen A."/>
            <person name="Lutzoni F."/>
            <person name="Magnuson J."/>
            <person name="Mondo S."/>
            <person name="Nolan M."/>
            <person name="Ohm R."/>
            <person name="Pangilinan J."/>
            <person name="Park H.-J."/>
            <person name="Ramirez L."/>
            <person name="Alfaro M."/>
            <person name="Sun H."/>
            <person name="Tritt A."/>
            <person name="Yoshinaga Y."/>
            <person name="Zwiers L.-H."/>
            <person name="Turgeon B."/>
            <person name="Goodwin S."/>
            <person name="Spatafora J."/>
            <person name="Crous P."/>
            <person name="Grigoriev I."/>
        </authorList>
    </citation>
    <scope>NUCLEOTIDE SEQUENCE</scope>
    <source>
        <strain evidence="2">CBS 122681</strain>
    </source>
</reference>
<keyword evidence="1" id="KW-0812">Transmembrane</keyword>
<name>A0A6A6TGP1_9PLEO</name>
<evidence type="ECO:0000256" key="1">
    <source>
        <dbReference type="SAM" id="Phobius"/>
    </source>
</evidence>
<protein>
    <submittedName>
        <fullName evidence="2">Uncharacterized protein</fullName>
    </submittedName>
</protein>
<accession>A0A6A6TGP1</accession>
<keyword evidence="1" id="KW-0472">Membrane</keyword>